<keyword evidence="4" id="KW-0460">Magnesium</keyword>
<dbReference type="GO" id="GO:0005829">
    <property type="term" value="C:cytosol"/>
    <property type="evidence" value="ECO:0007669"/>
    <property type="project" value="TreeGrafter"/>
</dbReference>
<dbReference type="EC" id="1.1.1.85" evidence="9"/>
<dbReference type="AlphaFoldDB" id="A0A4U9HKX9"/>
<name>A0A4U9HKX9_9ENTR</name>
<evidence type="ECO:0000313" key="9">
    <source>
        <dbReference type="EMBL" id="VTP63956.1"/>
    </source>
</evidence>
<dbReference type="Gene3D" id="3.40.718.10">
    <property type="entry name" value="Isopropylmalate Dehydrogenase"/>
    <property type="match status" value="1"/>
</dbReference>
<dbReference type="EMBL" id="LR590464">
    <property type="protein sequence ID" value="VTP63956.1"/>
    <property type="molecule type" value="Genomic_DNA"/>
</dbReference>
<keyword evidence="6" id="KW-0520">NAD</keyword>
<keyword evidence="1" id="KW-0432">Leucine biosynthesis</keyword>
<evidence type="ECO:0000259" key="8">
    <source>
        <dbReference type="Pfam" id="PF00180"/>
    </source>
</evidence>
<dbReference type="GO" id="GO:0009098">
    <property type="term" value="P:L-leucine biosynthetic process"/>
    <property type="evidence" value="ECO:0007669"/>
    <property type="project" value="UniProtKB-KW"/>
</dbReference>
<evidence type="ECO:0000256" key="7">
    <source>
        <dbReference type="ARBA" id="ARBA00023304"/>
    </source>
</evidence>
<keyword evidence="2" id="KW-0028">Amino-acid biosynthesis</keyword>
<dbReference type="GO" id="GO:0003862">
    <property type="term" value="F:3-isopropylmalate dehydrogenase activity"/>
    <property type="evidence" value="ECO:0007669"/>
    <property type="project" value="UniProtKB-EC"/>
</dbReference>
<keyword evidence="7" id="KW-0100">Branched-chain amino acid biosynthesis</keyword>
<organism evidence="9 10">
    <name type="scientific">Leclercia adecarboxylata</name>
    <dbReference type="NCBI Taxonomy" id="83655"/>
    <lineage>
        <taxon>Bacteria</taxon>
        <taxon>Pseudomonadati</taxon>
        <taxon>Pseudomonadota</taxon>
        <taxon>Gammaproteobacteria</taxon>
        <taxon>Enterobacterales</taxon>
        <taxon>Enterobacteriaceae</taxon>
        <taxon>Leclercia</taxon>
    </lineage>
</organism>
<dbReference type="PANTHER" id="PTHR42979">
    <property type="entry name" value="3-ISOPROPYLMALATE DEHYDROGENASE"/>
    <property type="match status" value="1"/>
</dbReference>
<dbReference type="PANTHER" id="PTHR42979:SF1">
    <property type="entry name" value="3-ISOPROPYLMALATE DEHYDROGENASE"/>
    <property type="match status" value="1"/>
</dbReference>
<proteinExistence type="predicted"/>
<evidence type="ECO:0000256" key="6">
    <source>
        <dbReference type="ARBA" id="ARBA00023027"/>
    </source>
</evidence>
<feature type="domain" description="Isopropylmalate dehydrogenase-like" evidence="8">
    <location>
        <begin position="4"/>
        <end position="57"/>
    </location>
</feature>
<dbReference type="InterPro" id="IPR004429">
    <property type="entry name" value="Isopropylmalate_DH"/>
</dbReference>
<dbReference type="SUPFAM" id="SSF53659">
    <property type="entry name" value="Isocitrate/Isopropylmalate dehydrogenase-like"/>
    <property type="match status" value="1"/>
</dbReference>
<reference evidence="9 10" key="1">
    <citation type="submission" date="2019-05" db="EMBL/GenBank/DDBJ databases">
        <authorList>
            <consortium name="Pathogen Informatics"/>
        </authorList>
    </citation>
    <scope>NUCLEOTIDE SEQUENCE [LARGE SCALE GENOMIC DNA]</scope>
    <source>
        <strain evidence="9 10">NCTC13032</strain>
    </source>
</reference>
<evidence type="ECO:0000313" key="10">
    <source>
        <dbReference type="Proteomes" id="UP000310719"/>
    </source>
</evidence>
<keyword evidence="3" id="KW-0479">Metal-binding</keyword>
<evidence type="ECO:0000256" key="1">
    <source>
        <dbReference type="ARBA" id="ARBA00022430"/>
    </source>
</evidence>
<dbReference type="Proteomes" id="UP000310719">
    <property type="component" value="Chromosome"/>
</dbReference>
<dbReference type="GO" id="GO:0046872">
    <property type="term" value="F:metal ion binding"/>
    <property type="evidence" value="ECO:0007669"/>
    <property type="project" value="UniProtKB-KW"/>
</dbReference>
<evidence type="ECO:0000256" key="3">
    <source>
        <dbReference type="ARBA" id="ARBA00022723"/>
    </source>
</evidence>
<dbReference type="Pfam" id="PF00180">
    <property type="entry name" value="Iso_dh"/>
    <property type="match status" value="1"/>
</dbReference>
<evidence type="ECO:0000256" key="4">
    <source>
        <dbReference type="ARBA" id="ARBA00022842"/>
    </source>
</evidence>
<evidence type="ECO:0000256" key="2">
    <source>
        <dbReference type="ARBA" id="ARBA00022605"/>
    </source>
</evidence>
<dbReference type="InterPro" id="IPR024084">
    <property type="entry name" value="IsoPropMal-DH-like_dom"/>
</dbReference>
<gene>
    <name evidence="9" type="primary">leuB_2</name>
    <name evidence="9" type="ORF">NCTC13032_01105</name>
</gene>
<protein>
    <submittedName>
        <fullName evidence="9">3-isopropylmalate dehydrogenase</fullName>
        <ecNumber evidence="9">1.1.1.85</ecNumber>
    </submittedName>
</protein>
<sequence length="62" mass="7057">MKIAREYPDVQLSHMFIDNATMQLIKDPSQFDVLLWLQPVRDILSDECAMITGSMGCCRLPA</sequence>
<keyword evidence="5 9" id="KW-0560">Oxidoreductase</keyword>
<accession>A0A4U9HKX9</accession>
<evidence type="ECO:0000256" key="5">
    <source>
        <dbReference type="ARBA" id="ARBA00023002"/>
    </source>
</evidence>